<accession>A0A225DR94</accession>
<reference evidence="2" key="1">
    <citation type="submission" date="2017-06" db="EMBL/GenBank/DDBJ databases">
        <title>Genome analysis of Fimbriiglobus ruber SP5, the first member of the order Planctomycetales with confirmed chitinolytic capability.</title>
        <authorList>
            <person name="Ravin N.V."/>
            <person name="Rakitin A.L."/>
            <person name="Ivanova A.A."/>
            <person name="Beletsky A.V."/>
            <person name="Kulichevskaya I.S."/>
            <person name="Mardanov A.V."/>
            <person name="Dedysh S.N."/>
        </authorList>
    </citation>
    <scope>NUCLEOTIDE SEQUENCE [LARGE SCALE GENOMIC DNA]</scope>
    <source>
        <strain evidence="2">SP5</strain>
    </source>
</reference>
<dbReference type="Proteomes" id="UP000214646">
    <property type="component" value="Unassembled WGS sequence"/>
</dbReference>
<organism evidence="1 2">
    <name type="scientific">Fimbriiglobus ruber</name>
    <dbReference type="NCBI Taxonomy" id="1908690"/>
    <lineage>
        <taxon>Bacteria</taxon>
        <taxon>Pseudomonadati</taxon>
        <taxon>Planctomycetota</taxon>
        <taxon>Planctomycetia</taxon>
        <taxon>Gemmatales</taxon>
        <taxon>Gemmataceae</taxon>
        <taxon>Fimbriiglobus</taxon>
    </lineage>
</organism>
<dbReference type="EMBL" id="NIDE01000009">
    <property type="protein sequence ID" value="OWK39669.1"/>
    <property type="molecule type" value="Genomic_DNA"/>
</dbReference>
<protein>
    <submittedName>
        <fullName evidence="1">Uncharacterized protein</fullName>
    </submittedName>
</protein>
<evidence type="ECO:0000313" key="1">
    <source>
        <dbReference type="EMBL" id="OWK39669.1"/>
    </source>
</evidence>
<name>A0A225DR94_9BACT</name>
<dbReference type="AlphaFoldDB" id="A0A225DR94"/>
<comment type="caution">
    <text evidence="1">The sequence shown here is derived from an EMBL/GenBank/DDBJ whole genome shotgun (WGS) entry which is preliminary data.</text>
</comment>
<keyword evidence="2" id="KW-1185">Reference proteome</keyword>
<evidence type="ECO:0000313" key="2">
    <source>
        <dbReference type="Proteomes" id="UP000214646"/>
    </source>
</evidence>
<proteinExistence type="predicted"/>
<sequence length="41" mass="4565">MHAAFIGSSSDPEVVKVTKGRKGYAEILSMVEKYLHEQTAR</sequence>
<gene>
    <name evidence="1" type="ORF">FRUB_05559</name>
</gene>